<feature type="transmembrane region" description="Helical" evidence="6">
    <location>
        <begin position="38"/>
        <end position="59"/>
    </location>
</feature>
<gene>
    <name evidence="7" type="ORF">MIZ03_3252</name>
</gene>
<evidence type="ECO:0000256" key="5">
    <source>
        <dbReference type="ARBA" id="ARBA00023136"/>
    </source>
</evidence>
<feature type="transmembrane region" description="Helical" evidence="6">
    <location>
        <begin position="71"/>
        <end position="91"/>
    </location>
</feature>
<dbReference type="PANTHER" id="PTHR31632">
    <property type="entry name" value="IRON TRANSPORTER FTH1"/>
    <property type="match status" value="1"/>
</dbReference>
<evidence type="ECO:0000256" key="6">
    <source>
        <dbReference type="SAM" id="Phobius"/>
    </source>
</evidence>
<dbReference type="EMBL" id="AP024238">
    <property type="protein sequence ID" value="BCO28352.1"/>
    <property type="molecule type" value="Genomic_DNA"/>
</dbReference>
<proteinExistence type="inferred from homology"/>
<feature type="transmembrane region" description="Helical" evidence="6">
    <location>
        <begin position="180"/>
        <end position="200"/>
    </location>
</feature>
<evidence type="ECO:0000313" key="8">
    <source>
        <dbReference type="Proteomes" id="UP000824366"/>
    </source>
</evidence>
<feature type="transmembrane region" description="Helical" evidence="6">
    <location>
        <begin position="6"/>
        <end position="26"/>
    </location>
</feature>
<sequence>MGSTLFIVWRESVEAMLVVGILYSWLKFNHAGRAGLHALWLGVGCGVALAGVLGWVMVAAQGELSGEALEWFQMGMLMVAAGLIVQMVLWMRRHGANMKKDLHQNLAQAMERSGLFGIASVTALAIAREGAETAVFLYGVSLEPGHTNSLLGAAVMGLALAALTAWALGRGLRFLDYRRFFSFSSWMLLSFAAALLVSAVDRFIGAGLLPALVDPLWNSAWVLDDSSRLGSLLSALTGYRARPSLMLVMVFATYWWLMARAMRPAQRHG</sequence>
<evidence type="ECO:0000256" key="1">
    <source>
        <dbReference type="ARBA" id="ARBA00004141"/>
    </source>
</evidence>
<dbReference type="PANTHER" id="PTHR31632:SF2">
    <property type="entry name" value="PLASMA MEMBRANE IRON PERMEASE"/>
    <property type="match status" value="1"/>
</dbReference>
<evidence type="ECO:0000256" key="4">
    <source>
        <dbReference type="ARBA" id="ARBA00022989"/>
    </source>
</evidence>
<feature type="transmembrane region" description="Helical" evidence="6">
    <location>
        <begin position="112"/>
        <end position="130"/>
    </location>
</feature>
<name>A0ABN6D8J8_9BURK</name>
<keyword evidence="8" id="KW-1185">Reference proteome</keyword>
<accession>A0ABN6D8J8</accession>
<dbReference type="Pfam" id="PF03239">
    <property type="entry name" value="FTR1"/>
    <property type="match status" value="1"/>
</dbReference>
<dbReference type="RefSeq" id="WP_223904317.1">
    <property type="nucleotide sequence ID" value="NZ_AP024238.1"/>
</dbReference>
<keyword evidence="4 6" id="KW-1133">Transmembrane helix</keyword>
<comment type="subcellular location">
    <subcellularLocation>
        <location evidence="1">Membrane</location>
        <topology evidence="1">Multi-pass membrane protein</topology>
    </subcellularLocation>
</comment>
<reference evidence="7 8" key="1">
    <citation type="journal article" date="2021" name="Microbiol. Spectr.">
        <title>A Single Bacterium Capable of Oxidation and Reduction of Iron at Circumneutral pH.</title>
        <authorList>
            <person name="Kato S."/>
            <person name="Ohkuma M."/>
        </authorList>
    </citation>
    <scope>NUCLEOTIDE SEQUENCE [LARGE SCALE GENOMIC DNA]</scope>
    <source>
        <strain evidence="7 8">MIZ03</strain>
    </source>
</reference>
<keyword evidence="5 6" id="KW-0472">Membrane</keyword>
<keyword evidence="3 6" id="KW-0812">Transmembrane</keyword>
<dbReference type="InterPro" id="IPR004923">
    <property type="entry name" value="FTR1/Fip1/EfeU"/>
</dbReference>
<feature type="transmembrane region" description="Helical" evidence="6">
    <location>
        <begin position="239"/>
        <end position="257"/>
    </location>
</feature>
<comment type="similarity">
    <text evidence="2">Belongs to the oxidase-dependent Fe transporter (OFeT) (TC 9.A.10.1) family.</text>
</comment>
<protein>
    <submittedName>
        <fullName evidence="7">Ferrous iron permease EfeU</fullName>
    </submittedName>
</protein>
<evidence type="ECO:0000256" key="2">
    <source>
        <dbReference type="ARBA" id="ARBA00008333"/>
    </source>
</evidence>
<feature type="transmembrane region" description="Helical" evidence="6">
    <location>
        <begin position="150"/>
        <end position="168"/>
    </location>
</feature>
<dbReference type="Proteomes" id="UP000824366">
    <property type="component" value="Chromosome"/>
</dbReference>
<organism evidence="7 8">
    <name type="scientific">Rhodoferax lithotrophicus</name>
    <dbReference type="NCBI Taxonomy" id="2798804"/>
    <lineage>
        <taxon>Bacteria</taxon>
        <taxon>Pseudomonadati</taxon>
        <taxon>Pseudomonadota</taxon>
        <taxon>Betaproteobacteria</taxon>
        <taxon>Burkholderiales</taxon>
        <taxon>Comamonadaceae</taxon>
        <taxon>Rhodoferax</taxon>
    </lineage>
</organism>
<evidence type="ECO:0000256" key="3">
    <source>
        <dbReference type="ARBA" id="ARBA00022692"/>
    </source>
</evidence>
<evidence type="ECO:0000313" key="7">
    <source>
        <dbReference type="EMBL" id="BCO28352.1"/>
    </source>
</evidence>